<reference evidence="8 9" key="1">
    <citation type="submission" date="2020-08" db="EMBL/GenBank/DDBJ databases">
        <title>Genomic Encyclopedia of Type Strains, Phase IV (KMG-IV): sequencing the most valuable type-strain genomes for metagenomic binning, comparative biology and taxonomic classification.</title>
        <authorList>
            <person name="Goeker M."/>
        </authorList>
    </citation>
    <scope>NUCLEOTIDE SEQUENCE [LARGE SCALE GENOMIC DNA]</scope>
    <source>
        <strain evidence="8 9">DSM 102189</strain>
    </source>
</reference>
<name>A0A841L457_9SPHN</name>
<evidence type="ECO:0000256" key="3">
    <source>
        <dbReference type="ARBA" id="ARBA00022989"/>
    </source>
</evidence>
<keyword evidence="9" id="KW-1185">Reference proteome</keyword>
<dbReference type="InterPro" id="IPR010445">
    <property type="entry name" value="LapA_dom"/>
</dbReference>
<evidence type="ECO:0000313" key="9">
    <source>
        <dbReference type="Proteomes" id="UP000538147"/>
    </source>
</evidence>
<evidence type="ECO:0000256" key="6">
    <source>
        <dbReference type="SAM" id="Phobius"/>
    </source>
</evidence>
<evidence type="ECO:0000256" key="5">
    <source>
        <dbReference type="SAM" id="MobiDB-lite"/>
    </source>
</evidence>
<gene>
    <name evidence="8" type="ORF">FHS79_000384</name>
</gene>
<proteinExistence type="predicted"/>
<sequence>MSVVRILLVVLVGFLFLLLSVANWTLVPFLLPDGRSVQAPLPLVILGAFLAGWLPTWLSHIAARTVLRHKLERAERQLREVRGEAPATAAAPRPVSSTALPGQAQPTIVPPAGC</sequence>
<comment type="caution">
    <text evidence="8">The sequence shown here is derived from an EMBL/GenBank/DDBJ whole genome shotgun (WGS) entry which is preliminary data.</text>
</comment>
<dbReference type="EMBL" id="JACIIV010000002">
    <property type="protein sequence ID" value="MBB6226231.1"/>
    <property type="molecule type" value="Genomic_DNA"/>
</dbReference>
<feature type="region of interest" description="Disordered" evidence="5">
    <location>
        <begin position="80"/>
        <end position="114"/>
    </location>
</feature>
<keyword evidence="2 6" id="KW-0812">Transmembrane</keyword>
<feature type="compositionally biased region" description="Polar residues" evidence="5">
    <location>
        <begin position="95"/>
        <end position="106"/>
    </location>
</feature>
<dbReference type="AlphaFoldDB" id="A0A841L457"/>
<evidence type="ECO:0000259" key="7">
    <source>
        <dbReference type="Pfam" id="PF06305"/>
    </source>
</evidence>
<keyword evidence="3 6" id="KW-1133">Transmembrane helix</keyword>
<dbReference type="Pfam" id="PF06305">
    <property type="entry name" value="LapA_dom"/>
    <property type="match status" value="1"/>
</dbReference>
<evidence type="ECO:0000313" key="8">
    <source>
        <dbReference type="EMBL" id="MBB6226231.1"/>
    </source>
</evidence>
<keyword evidence="4 6" id="KW-0472">Membrane</keyword>
<keyword evidence="1" id="KW-1003">Cell membrane</keyword>
<feature type="transmembrane region" description="Helical" evidence="6">
    <location>
        <begin position="7"/>
        <end position="31"/>
    </location>
</feature>
<feature type="transmembrane region" description="Helical" evidence="6">
    <location>
        <begin position="43"/>
        <end position="63"/>
    </location>
</feature>
<accession>A0A841L457</accession>
<organism evidence="8 9">
    <name type="scientific">Polymorphobacter multimanifer</name>
    <dbReference type="NCBI Taxonomy" id="1070431"/>
    <lineage>
        <taxon>Bacteria</taxon>
        <taxon>Pseudomonadati</taxon>
        <taxon>Pseudomonadota</taxon>
        <taxon>Alphaproteobacteria</taxon>
        <taxon>Sphingomonadales</taxon>
        <taxon>Sphingosinicellaceae</taxon>
        <taxon>Polymorphobacter</taxon>
    </lineage>
</organism>
<protein>
    <submittedName>
        <fullName evidence="8">Putative integral membrane protein</fullName>
    </submittedName>
</protein>
<dbReference type="GO" id="GO:0005886">
    <property type="term" value="C:plasma membrane"/>
    <property type="evidence" value="ECO:0007669"/>
    <property type="project" value="InterPro"/>
</dbReference>
<evidence type="ECO:0000256" key="2">
    <source>
        <dbReference type="ARBA" id="ARBA00022692"/>
    </source>
</evidence>
<evidence type="ECO:0000256" key="4">
    <source>
        <dbReference type="ARBA" id="ARBA00023136"/>
    </source>
</evidence>
<dbReference type="RefSeq" id="WP_184194532.1">
    <property type="nucleotide sequence ID" value="NZ_BMOX01000035.1"/>
</dbReference>
<dbReference type="Proteomes" id="UP000538147">
    <property type="component" value="Unassembled WGS sequence"/>
</dbReference>
<feature type="domain" description="Lipopolysaccharide assembly protein A" evidence="7">
    <location>
        <begin position="27"/>
        <end position="82"/>
    </location>
</feature>
<evidence type="ECO:0000256" key="1">
    <source>
        <dbReference type="ARBA" id="ARBA00022475"/>
    </source>
</evidence>